<evidence type="ECO:0000313" key="2">
    <source>
        <dbReference type="EMBL" id="TKD00296.1"/>
    </source>
</evidence>
<name>A0A4U1J061_9BACT</name>
<dbReference type="AlphaFoldDB" id="A0A4U1J061"/>
<feature type="domain" description="Beta-lactamase-related" evidence="1">
    <location>
        <begin position="36"/>
        <end position="314"/>
    </location>
</feature>
<organism evidence="2 3">
    <name type="scientific">Polyangium fumosum</name>
    <dbReference type="NCBI Taxonomy" id="889272"/>
    <lineage>
        <taxon>Bacteria</taxon>
        <taxon>Pseudomonadati</taxon>
        <taxon>Myxococcota</taxon>
        <taxon>Polyangia</taxon>
        <taxon>Polyangiales</taxon>
        <taxon>Polyangiaceae</taxon>
        <taxon>Polyangium</taxon>
    </lineage>
</organism>
<dbReference type="InterPro" id="IPR050789">
    <property type="entry name" value="Diverse_Enzym_Activities"/>
</dbReference>
<keyword evidence="2" id="KW-0378">Hydrolase</keyword>
<dbReference type="PANTHER" id="PTHR43283">
    <property type="entry name" value="BETA-LACTAMASE-RELATED"/>
    <property type="match status" value="1"/>
</dbReference>
<accession>A0A4U1J061</accession>
<evidence type="ECO:0000313" key="3">
    <source>
        <dbReference type="Proteomes" id="UP000309215"/>
    </source>
</evidence>
<dbReference type="PANTHER" id="PTHR43283:SF7">
    <property type="entry name" value="BETA-LACTAMASE-RELATED DOMAIN-CONTAINING PROTEIN"/>
    <property type="match status" value="1"/>
</dbReference>
<dbReference type="GO" id="GO:0016787">
    <property type="term" value="F:hydrolase activity"/>
    <property type="evidence" value="ECO:0007669"/>
    <property type="project" value="UniProtKB-KW"/>
</dbReference>
<dbReference type="OrthoDB" id="9814204at2"/>
<evidence type="ECO:0000259" key="1">
    <source>
        <dbReference type="Pfam" id="PF00144"/>
    </source>
</evidence>
<protein>
    <submittedName>
        <fullName evidence="2">Class C beta-lactamase-related serine hydrolase</fullName>
    </submittedName>
</protein>
<dbReference type="SUPFAM" id="SSF56601">
    <property type="entry name" value="beta-lactamase/transpeptidase-like"/>
    <property type="match status" value="1"/>
</dbReference>
<dbReference type="Pfam" id="PF00144">
    <property type="entry name" value="Beta-lactamase"/>
    <property type="match status" value="1"/>
</dbReference>
<comment type="caution">
    <text evidence="2">The sequence shown here is derived from an EMBL/GenBank/DDBJ whole genome shotgun (WGS) entry which is preliminary data.</text>
</comment>
<dbReference type="RefSeq" id="WP_136933411.1">
    <property type="nucleotide sequence ID" value="NZ_SSMQ01000048.1"/>
</dbReference>
<dbReference type="EMBL" id="SSMQ01000048">
    <property type="protein sequence ID" value="TKD00296.1"/>
    <property type="molecule type" value="Genomic_DNA"/>
</dbReference>
<reference evidence="2 3" key="1">
    <citation type="submission" date="2019-04" db="EMBL/GenBank/DDBJ databases">
        <authorList>
            <person name="Li Y."/>
            <person name="Wang J."/>
        </authorList>
    </citation>
    <scope>NUCLEOTIDE SEQUENCE [LARGE SCALE GENOMIC DNA]</scope>
    <source>
        <strain evidence="2 3">DSM 14668</strain>
    </source>
</reference>
<dbReference type="Gene3D" id="3.40.710.10">
    <property type="entry name" value="DD-peptidase/beta-lactamase superfamily"/>
    <property type="match status" value="1"/>
</dbReference>
<keyword evidence="3" id="KW-1185">Reference proteome</keyword>
<dbReference type="InterPro" id="IPR012338">
    <property type="entry name" value="Beta-lactam/transpept-like"/>
</dbReference>
<gene>
    <name evidence="2" type="ORF">E8A74_34905</name>
</gene>
<dbReference type="Proteomes" id="UP000309215">
    <property type="component" value="Unassembled WGS sequence"/>
</dbReference>
<dbReference type="InterPro" id="IPR001466">
    <property type="entry name" value="Beta-lactam-related"/>
</dbReference>
<sequence length="341" mass="37088">MWILLIALFLWGCGASPARYDGIAGALARGDAPKTTSVLVTRGGQVEYERYFAGATPETLHDTRSATKSLTALAVGIAIERHALPGLDAPAFTYLANLVPFTHDEPGKAAITIEDLLTMSSALDCNDDDEASPGNEEKMYPKQVWARWAVDLPVRADYQRDASGRGPWHYCTAGVFLLGQIVQRAAHQPIDRFMAEHLFAPLGITRWEFSKSPTGEIMTGGGLRLRTRDLAALARLVLAHGRAGEAQVVPAAFVDAAVTVQREAMPEQHYGYLFWTRAYQTPCGAQTGWFMGGNGGNAVVMFPALDAAVVVTRTNYNMRGMHQQTTHLIEDAILPMLACGR</sequence>
<proteinExistence type="predicted"/>